<dbReference type="Proteomes" id="UP000265120">
    <property type="component" value="Chromosome 7"/>
</dbReference>
<dbReference type="PANTHER" id="PTHR13364">
    <property type="entry name" value="DEFECTIVE SPERMATOGENESIS PROTEIN 39"/>
    <property type="match status" value="1"/>
</dbReference>
<evidence type="ECO:0000313" key="10">
    <source>
        <dbReference type="Ensembl" id="ENSCSEP00000009375.1"/>
    </source>
</evidence>
<proteinExistence type="predicted"/>
<dbReference type="PANTHER" id="PTHR13364:SF6">
    <property type="entry name" value="SPERMATOGENESIS-DEFECTIVE PROTEIN 39 HOMOLOG"/>
    <property type="match status" value="1"/>
</dbReference>
<dbReference type="InterPro" id="IPR040057">
    <property type="entry name" value="Spe-39"/>
</dbReference>
<dbReference type="FunCoup" id="A0A3P8VAA5">
    <property type="interactions" value="1838"/>
</dbReference>
<evidence type="ECO:0000313" key="11">
    <source>
        <dbReference type="Proteomes" id="UP000265120"/>
    </source>
</evidence>
<keyword evidence="5" id="KW-0967">Endosome</keyword>
<dbReference type="InParanoid" id="A0A3P8VAA5"/>
<feature type="region of interest" description="Disordered" evidence="9">
    <location>
        <begin position="72"/>
        <end position="99"/>
    </location>
</feature>
<dbReference type="AlphaFoldDB" id="A0A3P8VAA5"/>
<dbReference type="Ensembl" id="ENSCSET00000009487.1">
    <property type="protein sequence ID" value="ENSCSEP00000009375.1"/>
    <property type="gene ID" value="ENSCSEG00000006015.1"/>
</dbReference>
<dbReference type="GO" id="GO:0006886">
    <property type="term" value="P:intracellular protein transport"/>
    <property type="evidence" value="ECO:0007669"/>
    <property type="project" value="TreeGrafter"/>
</dbReference>
<evidence type="ECO:0000256" key="2">
    <source>
        <dbReference type="ARBA" id="ARBA00004541"/>
    </source>
</evidence>
<dbReference type="OMA" id="PEMVIEC"/>
<evidence type="ECO:0000256" key="6">
    <source>
        <dbReference type="ARBA" id="ARBA00023329"/>
    </source>
</evidence>
<organism evidence="10 11">
    <name type="scientific">Cynoglossus semilaevis</name>
    <name type="common">Tongue sole</name>
    <dbReference type="NCBI Taxonomy" id="244447"/>
    <lineage>
        <taxon>Eukaryota</taxon>
        <taxon>Metazoa</taxon>
        <taxon>Chordata</taxon>
        <taxon>Craniata</taxon>
        <taxon>Vertebrata</taxon>
        <taxon>Euteleostomi</taxon>
        <taxon>Actinopterygii</taxon>
        <taxon>Neopterygii</taxon>
        <taxon>Teleostei</taxon>
        <taxon>Neoteleostei</taxon>
        <taxon>Acanthomorphata</taxon>
        <taxon>Carangaria</taxon>
        <taxon>Pleuronectiformes</taxon>
        <taxon>Pleuronectoidei</taxon>
        <taxon>Cynoglossidae</taxon>
        <taxon>Cynoglossinae</taxon>
        <taxon>Cynoglossus</taxon>
    </lineage>
</organism>
<name>A0A3P8VAA5_CYNSE</name>
<dbReference type="STRING" id="244447.ENSCSEP00000009375"/>
<reference evidence="10" key="2">
    <citation type="submission" date="2025-08" db="UniProtKB">
        <authorList>
            <consortium name="Ensembl"/>
        </authorList>
    </citation>
    <scope>IDENTIFICATION</scope>
</reference>
<evidence type="ECO:0000256" key="7">
    <source>
        <dbReference type="ARBA" id="ARBA00029984"/>
    </source>
</evidence>
<evidence type="ECO:0000256" key="9">
    <source>
        <dbReference type="SAM" id="MobiDB-lite"/>
    </source>
</evidence>
<evidence type="ECO:0000256" key="3">
    <source>
        <dbReference type="ARBA" id="ARBA00004603"/>
    </source>
</evidence>
<accession>A0A3P8VAA5</accession>
<dbReference type="GO" id="GO:0005770">
    <property type="term" value="C:late endosome"/>
    <property type="evidence" value="ECO:0007669"/>
    <property type="project" value="UniProtKB-SubCell"/>
</dbReference>
<protein>
    <recommendedName>
        <fullName evidence="4">Spermatogenesis-defective protein 39 homolog</fullName>
    </recommendedName>
    <alternativeName>
        <fullName evidence="7">VPS33B-interacting protein in apical-basolateral polarity regulator</fullName>
    </alternativeName>
    <alternativeName>
        <fullName evidence="8">VPS33B-interacting protein in polarity and apical restriction</fullName>
    </alternativeName>
</protein>
<dbReference type="GeneTree" id="ENSGT00390000013955"/>
<evidence type="ECO:0000256" key="5">
    <source>
        <dbReference type="ARBA" id="ARBA00022753"/>
    </source>
</evidence>
<reference evidence="10 11" key="1">
    <citation type="journal article" date="2014" name="Nat. Genet.">
        <title>Whole-genome sequence of a flatfish provides insights into ZW sex chromosome evolution and adaptation to a benthic lifestyle.</title>
        <authorList>
            <person name="Chen S."/>
            <person name="Zhang G."/>
            <person name="Shao C."/>
            <person name="Huang Q."/>
            <person name="Liu G."/>
            <person name="Zhang P."/>
            <person name="Song W."/>
            <person name="An N."/>
            <person name="Chalopin D."/>
            <person name="Volff J.N."/>
            <person name="Hong Y."/>
            <person name="Li Q."/>
            <person name="Sha Z."/>
            <person name="Zhou H."/>
            <person name="Xie M."/>
            <person name="Yu Q."/>
            <person name="Liu Y."/>
            <person name="Xiang H."/>
            <person name="Wang N."/>
            <person name="Wu K."/>
            <person name="Yang C."/>
            <person name="Zhou Q."/>
            <person name="Liao X."/>
            <person name="Yang L."/>
            <person name="Hu Q."/>
            <person name="Zhang J."/>
            <person name="Meng L."/>
            <person name="Jin L."/>
            <person name="Tian Y."/>
            <person name="Lian J."/>
            <person name="Yang J."/>
            <person name="Miao G."/>
            <person name="Liu S."/>
            <person name="Liang Z."/>
            <person name="Yan F."/>
            <person name="Li Y."/>
            <person name="Sun B."/>
            <person name="Zhang H."/>
            <person name="Zhang J."/>
            <person name="Zhu Y."/>
            <person name="Du M."/>
            <person name="Zhao Y."/>
            <person name="Schartl M."/>
            <person name="Tang Q."/>
            <person name="Wang J."/>
        </authorList>
    </citation>
    <scope>NUCLEOTIDE SEQUENCE</scope>
</reference>
<reference evidence="10" key="3">
    <citation type="submission" date="2025-09" db="UniProtKB">
        <authorList>
            <consortium name="Ensembl"/>
        </authorList>
    </citation>
    <scope>IDENTIFICATION</scope>
</reference>
<sequence length="464" mass="53035">MTRTDEEEYWNSSKFKAFTFDDDEDELSTLQESKRAVDSISGLVGGDEDEDQVEIVGWGGEPVDSIVWSVRETAASTNQRPERESTPQTNTGPSQKSRSQSVYSLSSLFRGDVIVLIFSESSALSDSTTGRLFAPELRKPKSEYKEEWVRRVNCVCVCFQVVSLEKFRSLQEKLLLLDYSVKANDGNVITAVLIFLKKTLSKEILFQELQSRQTALRHFINFLYETEESGLLLELLRSLGRTEDAALLQYKEHQSISDESRRRDFLKSCLRPVNPIGFLSHLLERQIIMERGGKVEIFQKVPRKSSILNMPLVTTVYYACVYHYNEAEGTLSSPHNLRQTFRISEKQFFVTALAARAKLKAWSDVDALFFSRNWLGPNRKKTTNSAPPKVLQDYVGLVDDAQLRLSLAHKHKCHDIVINTYRDLKDRQLLLGYRTKVEVGSEADSRISQLLDNPKYWKEGGAYL</sequence>
<keyword evidence="6" id="KW-0968">Cytoplasmic vesicle</keyword>
<keyword evidence="11" id="KW-1185">Reference proteome</keyword>
<dbReference type="GO" id="GO:0005769">
    <property type="term" value="C:early endosome"/>
    <property type="evidence" value="ECO:0007669"/>
    <property type="project" value="UniProtKB-SubCell"/>
</dbReference>
<dbReference type="GO" id="GO:0007034">
    <property type="term" value="P:vacuolar transport"/>
    <property type="evidence" value="ECO:0007669"/>
    <property type="project" value="TreeGrafter"/>
</dbReference>
<evidence type="ECO:0000256" key="1">
    <source>
        <dbReference type="ARBA" id="ARBA00004412"/>
    </source>
</evidence>
<evidence type="ECO:0000256" key="8">
    <source>
        <dbReference type="ARBA" id="ARBA00031270"/>
    </source>
</evidence>
<comment type="subcellular location">
    <subcellularLocation>
        <location evidence="2">Cytoplasmic vesicle</location>
    </subcellularLocation>
    <subcellularLocation>
        <location evidence="1">Early endosome</location>
    </subcellularLocation>
    <subcellularLocation>
        <location evidence="3">Late endosome</location>
    </subcellularLocation>
</comment>
<evidence type="ECO:0000256" key="4">
    <source>
        <dbReference type="ARBA" id="ARBA00019368"/>
    </source>
</evidence>